<dbReference type="AlphaFoldDB" id="A0A1Y5T6L9"/>
<dbReference type="EMBL" id="FWFZ01000011">
    <property type="protein sequence ID" value="SLN54935.1"/>
    <property type="molecule type" value="Genomic_DNA"/>
</dbReference>
<evidence type="ECO:0008006" key="4">
    <source>
        <dbReference type="Google" id="ProtNLM"/>
    </source>
</evidence>
<feature type="signal peptide" evidence="1">
    <location>
        <begin position="1"/>
        <end position="19"/>
    </location>
</feature>
<evidence type="ECO:0000313" key="2">
    <source>
        <dbReference type="EMBL" id="SLN54935.1"/>
    </source>
</evidence>
<name>A0A1Y5T6L9_9RHOB</name>
<keyword evidence="3" id="KW-1185">Reference proteome</keyword>
<dbReference type="RefSeq" id="WP_200812500.1">
    <property type="nucleotide sequence ID" value="NZ_FWFZ01000011.1"/>
</dbReference>
<keyword evidence="1" id="KW-0732">Signal</keyword>
<evidence type="ECO:0000313" key="3">
    <source>
        <dbReference type="Proteomes" id="UP000193900"/>
    </source>
</evidence>
<reference evidence="2 3" key="1">
    <citation type="submission" date="2017-03" db="EMBL/GenBank/DDBJ databases">
        <authorList>
            <person name="Afonso C.L."/>
            <person name="Miller P.J."/>
            <person name="Scott M.A."/>
            <person name="Spackman E."/>
            <person name="Goraichik I."/>
            <person name="Dimitrov K.M."/>
            <person name="Suarez D.L."/>
            <person name="Swayne D.E."/>
        </authorList>
    </citation>
    <scope>NUCLEOTIDE SEQUENCE [LARGE SCALE GENOMIC DNA]</scope>
    <source>
        <strain evidence="2 3">CECT 7023</strain>
    </source>
</reference>
<organism evidence="2 3">
    <name type="scientific">Roseisalinus antarcticus</name>
    <dbReference type="NCBI Taxonomy" id="254357"/>
    <lineage>
        <taxon>Bacteria</taxon>
        <taxon>Pseudomonadati</taxon>
        <taxon>Pseudomonadota</taxon>
        <taxon>Alphaproteobacteria</taxon>
        <taxon>Rhodobacterales</taxon>
        <taxon>Roseobacteraceae</taxon>
        <taxon>Roseisalinus</taxon>
    </lineage>
</organism>
<dbReference type="Proteomes" id="UP000193900">
    <property type="component" value="Unassembled WGS sequence"/>
</dbReference>
<sequence>MKTALTVLILTLLPGLAAAQCFGDHSQQAMSCADGMQYDAEAGTCTPIVTG</sequence>
<evidence type="ECO:0000256" key="1">
    <source>
        <dbReference type="SAM" id="SignalP"/>
    </source>
</evidence>
<proteinExistence type="predicted"/>
<gene>
    <name evidence="2" type="ORF">ROA7023_02483</name>
</gene>
<feature type="chain" id="PRO_5012102283" description="Chitin-binding type-2 domain-containing protein" evidence="1">
    <location>
        <begin position="20"/>
        <end position="51"/>
    </location>
</feature>
<accession>A0A1Y5T6L9</accession>
<protein>
    <recommendedName>
        <fullName evidence="4">Chitin-binding type-2 domain-containing protein</fullName>
    </recommendedName>
</protein>